<protein>
    <submittedName>
        <fullName evidence="1">Uncharacterized protein</fullName>
    </submittedName>
</protein>
<evidence type="ECO:0000313" key="1">
    <source>
        <dbReference type="EMBL" id="GAG65762.1"/>
    </source>
</evidence>
<sequence>MDIFVLTILKVILTLDLNIKVAIASRISTEKAISD</sequence>
<accession>X1A6H0</accession>
<reference evidence="1" key="1">
    <citation type="journal article" date="2014" name="Front. Microbiol.">
        <title>High frequency of phylogenetically diverse reductive dehalogenase-homologous genes in deep subseafloor sedimentary metagenomes.</title>
        <authorList>
            <person name="Kawai M."/>
            <person name="Futagami T."/>
            <person name="Toyoda A."/>
            <person name="Takaki Y."/>
            <person name="Nishi S."/>
            <person name="Hori S."/>
            <person name="Arai W."/>
            <person name="Tsubouchi T."/>
            <person name="Morono Y."/>
            <person name="Uchiyama I."/>
            <person name="Ito T."/>
            <person name="Fujiyama A."/>
            <person name="Inagaki F."/>
            <person name="Takami H."/>
        </authorList>
    </citation>
    <scope>NUCLEOTIDE SEQUENCE</scope>
    <source>
        <strain evidence="1">Expedition CK06-06</strain>
    </source>
</reference>
<name>X1A6H0_9ZZZZ</name>
<dbReference type="EMBL" id="BART01000146">
    <property type="protein sequence ID" value="GAG65762.1"/>
    <property type="molecule type" value="Genomic_DNA"/>
</dbReference>
<gene>
    <name evidence="1" type="ORF">S01H4_00907</name>
</gene>
<comment type="caution">
    <text evidence="1">The sequence shown here is derived from an EMBL/GenBank/DDBJ whole genome shotgun (WGS) entry which is preliminary data.</text>
</comment>
<proteinExistence type="predicted"/>
<organism evidence="1">
    <name type="scientific">marine sediment metagenome</name>
    <dbReference type="NCBI Taxonomy" id="412755"/>
    <lineage>
        <taxon>unclassified sequences</taxon>
        <taxon>metagenomes</taxon>
        <taxon>ecological metagenomes</taxon>
    </lineage>
</organism>
<dbReference type="AlphaFoldDB" id="X1A6H0"/>
<feature type="non-terminal residue" evidence="1">
    <location>
        <position position="35"/>
    </location>
</feature>